<feature type="domain" description="Ion transport" evidence="7">
    <location>
        <begin position="159"/>
        <end position="369"/>
    </location>
</feature>
<dbReference type="Gene3D" id="1.10.287.70">
    <property type="match status" value="1"/>
</dbReference>
<feature type="transmembrane region" description="Helical" evidence="6">
    <location>
        <begin position="187"/>
        <end position="208"/>
    </location>
</feature>
<dbReference type="GO" id="GO:0001518">
    <property type="term" value="C:voltage-gated sodium channel complex"/>
    <property type="evidence" value="ECO:0007669"/>
    <property type="project" value="TreeGrafter"/>
</dbReference>
<protein>
    <recommendedName>
        <fullName evidence="7">Ion transport domain-containing protein</fullName>
    </recommendedName>
</protein>
<dbReference type="InterPro" id="IPR005821">
    <property type="entry name" value="Ion_trans_dom"/>
</dbReference>
<proteinExistence type="predicted"/>
<keyword evidence="9" id="KW-1185">Reference proteome</keyword>
<dbReference type="AlphaFoldDB" id="A0AAE0L4U0"/>
<gene>
    <name evidence="8" type="ORF">CYMTET_19915</name>
</gene>
<organism evidence="8 9">
    <name type="scientific">Cymbomonas tetramitiformis</name>
    <dbReference type="NCBI Taxonomy" id="36881"/>
    <lineage>
        <taxon>Eukaryota</taxon>
        <taxon>Viridiplantae</taxon>
        <taxon>Chlorophyta</taxon>
        <taxon>Pyramimonadophyceae</taxon>
        <taxon>Pyramimonadales</taxon>
        <taxon>Pyramimonadaceae</taxon>
        <taxon>Cymbomonas</taxon>
    </lineage>
</organism>
<name>A0AAE0L4U0_9CHLO</name>
<evidence type="ECO:0000256" key="3">
    <source>
        <dbReference type="ARBA" id="ARBA00022989"/>
    </source>
</evidence>
<feature type="compositionally biased region" description="Polar residues" evidence="5">
    <location>
        <begin position="63"/>
        <end position="79"/>
    </location>
</feature>
<feature type="transmembrane region" description="Helical" evidence="6">
    <location>
        <begin position="280"/>
        <end position="299"/>
    </location>
</feature>
<feature type="transmembrane region" description="Helical" evidence="6">
    <location>
        <begin position="306"/>
        <end position="323"/>
    </location>
</feature>
<dbReference type="InterPro" id="IPR027359">
    <property type="entry name" value="Volt_channel_dom_sf"/>
</dbReference>
<evidence type="ECO:0000313" key="9">
    <source>
        <dbReference type="Proteomes" id="UP001190700"/>
    </source>
</evidence>
<feature type="transmembrane region" description="Helical" evidence="6">
    <location>
        <begin position="220"/>
        <end position="239"/>
    </location>
</feature>
<dbReference type="PANTHER" id="PTHR10037">
    <property type="entry name" value="VOLTAGE-GATED CATION CHANNEL CALCIUM AND SODIUM"/>
    <property type="match status" value="1"/>
</dbReference>
<dbReference type="SUPFAM" id="SSF81324">
    <property type="entry name" value="Voltage-gated potassium channels"/>
    <property type="match status" value="1"/>
</dbReference>
<feature type="transmembrane region" description="Helical" evidence="6">
    <location>
        <begin position="157"/>
        <end position="175"/>
    </location>
</feature>
<keyword evidence="2 6" id="KW-0812">Transmembrane</keyword>
<dbReference type="Pfam" id="PF00520">
    <property type="entry name" value="Ion_trans"/>
    <property type="match status" value="1"/>
</dbReference>
<evidence type="ECO:0000256" key="6">
    <source>
        <dbReference type="SAM" id="Phobius"/>
    </source>
</evidence>
<dbReference type="InterPro" id="IPR043203">
    <property type="entry name" value="VGCC_Ca_Na"/>
</dbReference>
<dbReference type="EMBL" id="LGRX02009388">
    <property type="protein sequence ID" value="KAK3271760.1"/>
    <property type="molecule type" value="Genomic_DNA"/>
</dbReference>
<evidence type="ECO:0000259" key="7">
    <source>
        <dbReference type="Pfam" id="PF00520"/>
    </source>
</evidence>
<feature type="transmembrane region" description="Helical" evidence="6">
    <location>
        <begin position="343"/>
        <end position="366"/>
    </location>
</feature>
<evidence type="ECO:0000256" key="1">
    <source>
        <dbReference type="ARBA" id="ARBA00004141"/>
    </source>
</evidence>
<keyword evidence="4 6" id="KW-0472">Membrane</keyword>
<reference evidence="8 9" key="1">
    <citation type="journal article" date="2015" name="Genome Biol. Evol.">
        <title>Comparative Genomics of a Bacterivorous Green Alga Reveals Evolutionary Causalities and Consequences of Phago-Mixotrophic Mode of Nutrition.</title>
        <authorList>
            <person name="Burns J.A."/>
            <person name="Paasch A."/>
            <person name="Narechania A."/>
            <person name="Kim E."/>
        </authorList>
    </citation>
    <scope>NUCLEOTIDE SEQUENCE [LARGE SCALE GENOMIC DNA]</scope>
    <source>
        <strain evidence="8 9">PLY_AMNH</strain>
    </source>
</reference>
<evidence type="ECO:0000256" key="5">
    <source>
        <dbReference type="SAM" id="MobiDB-lite"/>
    </source>
</evidence>
<feature type="region of interest" description="Disordered" evidence="5">
    <location>
        <begin position="63"/>
        <end position="99"/>
    </location>
</feature>
<dbReference type="Proteomes" id="UP001190700">
    <property type="component" value="Unassembled WGS sequence"/>
</dbReference>
<dbReference type="GO" id="GO:0005248">
    <property type="term" value="F:voltage-gated sodium channel activity"/>
    <property type="evidence" value="ECO:0007669"/>
    <property type="project" value="TreeGrafter"/>
</dbReference>
<dbReference type="PANTHER" id="PTHR10037:SF62">
    <property type="entry name" value="SODIUM CHANNEL PROTEIN 60E"/>
    <property type="match status" value="1"/>
</dbReference>
<evidence type="ECO:0000313" key="8">
    <source>
        <dbReference type="EMBL" id="KAK3271760.1"/>
    </source>
</evidence>
<evidence type="ECO:0000256" key="2">
    <source>
        <dbReference type="ARBA" id="ARBA00022692"/>
    </source>
</evidence>
<evidence type="ECO:0000256" key="4">
    <source>
        <dbReference type="ARBA" id="ARBA00023136"/>
    </source>
</evidence>
<comment type="caution">
    <text evidence="8">The sequence shown here is derived from an EMBL/GenBank/DDBJ whole genome shotgun (WGS) entry which is preliminary data.</text>
</comment>
<comment type="subcellular location">
    <subcellularLocation>
        <location evidence="1">Membrane</location>
        <topology evidence="1">Multi-pass membrane protein</topology>
    </subcellularLocation>
</comment>
<accession>A0AAE0L4U0</accession>
<sequence>MAAVVVATQKKKQRREALRHEGQLRYEERQSEKRELDRVRKSFPRLITATITARRLQEAFNQGHSISDGGTTQTSSAVSNVVADETPELSPESDEKAVYQVPSPEIMREKASSASVGEKPEVWTRSRGSILRAASQKVILEEEEARSNVKKFYDGDTCQIAVAVLILLNFFANAAEAQVPGEHEDVFVVFEYFFTLVFALELAVNLYAHWFKEFWQSGWNVFDFVVVTISLLSLSLQGLPGISTLRLMRAFRVFRLFKRLESLRKIIKALEEAIPGCSNAFAILVLVSGIYSILGVELFGEIMPKYFENFSVAMFTMFQIMTGDSWAEAIARPVIDERPGAGVFFFVSFYLISAIVLVNVVIAVLLEKMVDSDDPDNDSDFDIDLEEVFEEKKKADEDVDMMSIPQMEQRQSQLPGLLPVSSLGDVKTGHDHTDADDFPSARGKSRTDDLLTLLIAKIDRLDVHMSTLDDRMLTIEDTMKAAERRAKISGKSRASRVQL</sequence>
<dbReference type="Gene3D" id="1.20.120.350">
    <property type="entry name" value="Voltage-gated potassium channels. Chain C"/>
    <property type="match status" value="1"/>
</dbReference>
<keyword evidence="3 6" id="KW-1133">Transmembrane helix</keyword>
<feature type="compositionally biased region" description="Basic and acidic residues" evidence="5">
    <location>
        <begin position="15"/>
        <end position="37"/>
    </location>
</feature>
<feature type="region of interest" description="Disordered" evidence="5">
    <location>
        <begin position="1"/>
        <end position="37"/>
    </location>
</feature>